<protein>
    <submittedName>
        <fullName evidence="1">Uncharacterized protein</fullName>
    </submittedName>
</protein>
<name>A0A926ZIE6_9CYAN</name>
<reference evidence="1" key="2">
    <citation type="submission" date="2020-08" db="EMBL/GenBank/DDBJ databases">
        <authorList>
            <person name="Chen M."/>
            <person name="Teng W."/>
            <person name="Zhao L."/>
            <person name="Hu C."/>
            <person name="Zhou Y."/>
            <person name="Han B."/>
            <person name="Song L."/>
            <person name="Shu W."/>
        </authorList>
    </citation>
    <scope>NUCLEOTIDE SEQUENCE</scope>
    <source>
        <strain evidence="1">FACHB-1375</strain>
    </source>
</reference>
<organism evidence="1 2">
    <name type="scientific">Aerosakkonema funiforme FACHB-1375</name>
    <dbReference type="NCBI Taxonomy" id="2949571"/>
    <lineage>
        <taxon>Bacteria</taxon>
        <taxon>Bacillati</taxon>
        <taxon>Cyanobacteriota</taxon>
        <taxon>Cyanophyceae</taxon>
        <taxon>Oscillatoriophycideae</taxon>
        <taxon>Aerosakkonematales</taxon>
        <taxon>Aerosakkonemataceae</taxon>
        <taxon>Aerosakkonema</taxon>
    </lineage>
</organism>
<comment type="caution">
    <text evidence="1">The sequence shown here is derived from an EMBL/GenBank/DDBJ whole genome shotgun (WGS) entry which is preliminary data.</text>
</comment>
<evidence type="ECO:0000313" key="1">
    <source>
        <dbReference type="EMBL" id="MBD2184010.1"/>
    </source>
</evidence>
<dbReference type="AlphaFoldDB" id="A0A926ZIE6"/>
<gene>
    <name evidence="1" type="ORF">H6G03_23570</name>
</gene>
<sequence>MNTVTRDISIANPGFELPFLADNEFTVQDVPGWQVYDPSGLILIPFVSNYAVLNPATYSYPGQAPQGNNVGAIFLGLEPGSGEVALTQTLSSVLEANTTYNLQVKVGNAAPDEFTPFGFPGYRVELLAGDRVIAQDNNTQNPIEGSFGISTVKYTAAANDPNLGKPLQIRLFNTLQGTGAEVGFDDVKLEATKTTIVNAGFEDPPLVKGEEVSYLVIPGWEIYDPSGVIDPNEGSGPAVFNPAPVFYPNGVSEGNNGGGLFNTKGPGSGILGITQKLPLTLEANTVYNLKFDVGNIAPSPDFLDLAGFPGYTVQLMAGDRVIAQDYDTVSPAEGAFVPSSLTYSAAANDPNLGKQLELRVLNLSLREGQEVSFDNFRLDITGLPKGLFNDAYYLQNNPDVAVAVSSGKFASGFAHFGAFGLKEGRTSISPYFNEAAYLETYGDVANGVSTGVFSSGLEHFIYFGYEEQRYSSRSVGQMGNAQDAYLQRYADVAQAVAAGTFISGYDHFLQSGAAEGRIF</sequence>
<keyword evidence="2" id="KW-1185">Reference proteome</keyword>
<dbReference type="RefSeq" id="WP_190469561.1">
    <property type="nucleotide sequence ID" value="NZ_JACJPW010000070.1"/>
</dbReference>
<evidence type="ECO:0000313" key="2">
    <source>
        <dbReference type="Proteomes" id="UP000641646"/>
    </source>
</evidence>
<dbReference type="EMBL" id="JACJPW010000070">
    <property type="protein sequence ID" value="MBD2184010.1"/>
    <property type="molecule type" value="Genomic_DNA"/>
</dbReference>
<dbReference type="InterPro" id="IPR054720">
    <property type="entry name" value="HpiC1"/>
</dbReference>
<reference evidence="1" key="1">
    <citation type="journal article" date="2015" name="ISME J.">
        <title>Draft Genome Sequence of Streptomyces incarnatus NRRL8089, which Produces the Nucleoside Antibiotic Sinefungin.</title>
        <authorList>
            <person name="Oshima K."/>
            <person name="Hattori M."/>
            <person name="Shimizu H."/>
            <person name="Fukuda K."/>
            <person name="Nemoto M."/>
            <person name="Inagaki K."/>
            <person name="Tamura T."/>
        </authorList>
    </citation>
    <scope>NUCLEOTIDE SEQUENCE</scope>
    <source>
        <strain evidence="1">FACHB-1375</strain>
    </source>
</reference>
<dbReference type="Proteomes" id="UP000641646">
    <property type="component" value="Unassembled WGS sequence"/>
</dbReference>
<accession>A0A926ZIE6</accession>
<proteinExistence type="predicted"/>
<dbReference type="Pfam" id="PF22825">
    <property type="entry name" value="HpiC1-like"/>
    <property type="match status" value="2"/>
</dbReference>